<dbReference type="Proteomes" id="UP000094793">
    <property type="component" value="Chromosome"/>
</dbReference>
<dbReference type="EMBL" id="NRGP01000004">
    <property type="protein sequence ID" value="PCC47861.1"/>
    <property type="molecule type" value="Genomic_DNA"/>
</dbReference>
<dbReference type="Proteomes" id="UP000234327">
    <property type="component" value="Unassembled WGS sequence"/>
</dbReference>
<evidence type="ECO:0000256" key="1">
    <source>
        <dbReference type="SAM" id="Phobius"/>
    </source>
</evidence>
<dbReference type="GeneID" id="60907028"/>
<feature type="transmembrane region" description="Helical" evidence="1">
    <location>
        <begin position="6"/>
        <end position="26"/>
    </location>
</feature>
<organism evidence="2 11">
    <name type="scientific">Brevibacterium aurantiacum</name>
    <dbReference type="NCBI Taxonomy" id="273384"/>
    <lineage>
        <taxon>Bacteria</taxon>
        <taxon>Bacillati</taxon>
        <taxon>Actinomycetota</taxon>
        <taxon>Actinomycetes</taxon>
        <taxon>Micrococcales</taxon>
        <taxon>Brevibacteriaceae</taxon>
        <taxon>Brevibacterium</taxon>
    </lineage>
</organism>
<proteinExistence type="predicted"/>
<evidence type="ECO:0000313" key="15">
    <source>
        <dbReference type="Proteomes" id="UP000218620"/>
    </source>
</evidence>
<dbReference type="Proteomes" id="UP000297736">
    <property type="component" value="Unassembled WGS sequence"/>
</dbReference>
<reference evidence="2" key="1">
    <citation type="submission" date="2016-09" db="EMBL/GenBank/DDBJ databases">
        <title>Complete Genome Sequence of Brevibacterium aurantiacum SMQ-1335.</title>
        <authorList>
            <person name="de Melo A.G."/>
            <person name="Labrie S.J."/>
            <person name="Dumaresq J."/>
            <person name="Roberts R.J."/>
            <person name="Tremblay D.M."/>
            <person name="Moineau S."/>
        </authorList>
    </citation>
    <scope>NUCLEOTIDE SEQUENCE</scope>
    <source>
        <strain evidence="2">SMQ-1335</strain>
    </source>
</reference>
<dbReference type="Proteomes" id="UP000234289">
    <property type="component" value="Unassembled WGS sequence"/>
</dbReference>
<evidence type="ECO:0000313" key="17">
    <source>
        <dbReference type="Proteomes" id="UP000234327"/>
    </source>
</evidence>
<dbReference type="EMBL" id="CP017150">
    <property type="protein sequence ID" value="AOP54411.1"/>
    <property type="molecule type" value="Genomic_DNA"/>
</dbReference>
<evidence type="ECO:0000313" key="6">
    <source>
        <dbReference type="EMBL" id="PCC54841.1"/>
    </source>
</evidence>
<dbReference type="Proteomes" id="UP000217881">
    <property type="component" value="Unassembled WGS sequence"/>
</dbReference>
<dbReference type="RefSeq" id="WP_069600516.1">
    <property type="nucleotide sequence ID" value="NZ_BJME01000019.1"/>
</dbReference>
<keyword evidence="18" id="KW-1185">Reference proteome</keyword>
<dbReference type="EMBL" id="FXYZ01000019">
    <property type="protein sequence ID" value="SMX98008.1"/>
    <property type="molecule type" value="Genomic_DNA"/>
</dbReference>
<dbReference type="AlphaFoldDB" id="A0A1D7W5Z1"/>
<reference evidence="16 18" key="5">
    <citation type="submission" date="2017-03" db="EMBL/GenBank/DDBJ databases">
        <authorList>
            <person name="Monnet C."/>
        </authorList>
    </citation>
    <scope>NUCLEOTIDE SEQUENCE [LARGE SCALE GENOMIC DNA]</scope>
    <source>
        <strain evidence="18">ATCC 9175</strain>
        <strain evidence="16">CNRZ 920</strain>
    </source>
</reference>
<gene>
    <name evidence="8" type="ORF">BAUR9175_02872</name>
    <name evidence="7" type="ORF">BAUR920_01023</name>
    <name evidence="9" type="ORF">BAURA63_03235</name>
    <name evidence="2" type="ORF">BLSMQ_2705</name>
    <name evidence="6" type="ORF">CIK59_04860</name>
    <name evidence="5" type="ORF">CIK62_16940</name>
    <name evidence="4" type="ORF">CIK64_03120</name>
    <name evidence="3" type="ORF">CIK65_14210</name>
    <name evidence="10" type="ORF">EB834_12005</name>
</gene>
<dbReference type="Proteomes" id="UP000218620">
    <property type="component" value="Unassembled WGS sequence"/>
</dbReference>
<evidence type="ECO:0000313" key="2">
    <source>
        <dbReference type="EMBL" id="AOP54411.1"/>
    </source>
</evidence>
<dbReference type="EMBL" id="NRGO01000027">
    <property type="protein sequence ID" value="PCC48743.1"/>
    <property type="molecule type" value="Genomic_DNA"/>
</dbReference>
<dbReference type="KEGG" id="blin:BLSMQ_2705"/>
<dbReference type="EMBL" id="NRGQ01000022">
    <property type="protein sequence ID" value="PCC42102.1"/>
    <property type="molecule type" value="Genomic_DNA"/>
</dbReference>
<reference evidence="12 13" key="3">
    <citation type="journal article" date="2017" name="Elife">
        <title>Extensive horizontal gene transfer in cheese-associated bacteria.</title>
        <authorList>
            <person name="Bonham K.S."/>
            <person name="Wolfe B.E."/>
            <person name="Dutton R.J."/>
        </authorList>
    </citation>
    <scope>NUCLEOTIDE SEQUENCE [LARGE SCALE GENOMIC DNA]</scope>
    <source>
        <strain evidence="6 14">738_8</strain>
        <strain evidence="5 13">900_6</strain>
        <strain evidence="4 12">947_7</strain>
        <strain evidence="3 15">962_8</strain>
    </source>
</reference>
<keyword evidence="1" id="KW-0812">Transmembrane</keyword>
<dbReference type="EMBL" id="NRHA01000007">
    <property type="protein sequence ID" value="PCC54841.1"/>
    <property type="molecule type" value="Genomic_DNA"/>
</dbReference>
<dbReference type="Proteomes" id="UP000217564">
    <property type="component" value="Unassembled WGS sequence"/>
</dbReference>
<evidence type="ECO:0000313" key="7">
    <source>
        <dbReference type="EMBL" id="SMX74340.1"/>
    </source>
</evidence>
<dbReference type="EMBL" id="RHFF01000011">
    <property type="protein sequence ID" value="TGD38214.1"/>
    <property type="molecule type" value="Genomic_DNA"/>
</dbReference>
<accession>A0A2H1JWY7</accession>
<evidence type="ECO:0000313" key="8">
    <source>
        <dbReference type="EMBL" id="SMX91824.1"/>
    </source>
</evidence>
<dbReference type="EMBL" id="FXZB01000020">
    <property type="protein sequence ID" value="SMX91824.1"/>
    <property type="molecule type" value="Genomic_DNA"/>
</dbReference>
<dbReference type="Proteomes" id="UP000234525">
    <property type="component" value="Unassembled WGS sequence"/>
</dbReference>
<evidence type="ECO:0000313" key="12">
    <source>
        <dbReference type="Proteomes" id="UP000217564"/>
    </source>
</evidence>
<evidence type="ECO:0000313" key="3">
    <source>
        <dbReference type="EMBL" id="PCC42102.1"/>
    </source>
</evidence>
<dbReference type="OrthoDB" id="4804501at2"/>
<name>A0A1D7W5Z1_BREAU</name>
<dbReference type="Proteomes" id="UP000217720">
    <property type="component" value="Unassembled WGS sequence"/>
</dbReference>
<evidence type="ECO:0000313" key="9">
    <source>
        <dbReference type="EMBL" id="SMX98008.1"/>
    </source>
</evidence>
<evidence type="ECO:0000313" key="5">
    <source>
        <dbReference type="EMBL" id="PCC48743.1"/>
    </source>
</evidence>
<evidence type="ECO:0000313" key="11">
    <source>
        <dbReference type="Proteomes" id="UP000094793"/>
    </source>
</evidence>
<evidence type="ECO:0000313" key="16">
    <source>
        <dbReference type="Proteomes" id="UP000234289"/>
    </source>
</evidence>
<evidence type="ECO:0000313" key="13">
    <source>
        <dbReference type="Proteomes" id="UP000217720"/>
    </source>
</evidence>
<reference evidence="7 17" key="4">
    <citation type="submission" date="2017-03" db="EMBL/GenBank/DDBJ databases">
        <authorList>
            <person name="Afonso C.L."/>
            <person name="Miller P.J."/>
            <person name="Scott M.A."/>
            <person name="Spackman E."/>
            <person name="Goraichik I."/>
            <person name="Dimitrov K.M."/>
            <person name="Suarez D.L."/>
            <person name="Swayne D.E."/>
        </authorList>
    </citation>
    <scope>NUCLEOTIDE SEQUENCE [LARGE SCALE GENOMIC DNA]</scope>
    <source>
        <strain evidence="9">6</strain>
        <strain evidence="17">6(3)</strain>
        <strain evidence="8">ATCC 9175</strain>
        <strain evidence="7">CNRZ 920</strain>
    </source>
</reference>
<keyword evidence="1" id="KW-1133">Transmembrane helix</keyword>
<protein>
    <submittedName>
        <fullName evidence="2">Uncharacterized protein</fullName>
    </submittedName>
</protein>
<evidence type="ECO:0000313" key="18">
    <source>
        <dbReference type="Proteomes" id="UP000234525"/>
    </source>
</evidence>
<evidence type="ECO:0000313" key="10">
    <source>
        <dbReference type="EMBL" id="TGD38214.1"/>
    </source>
</evidence>
<evidence type="ECO:0000313" key="4">
    <source>
        <dbReference type="EMBL" id="PCC47861.1"/>
    </source>
</evidence>
<dbReference type="eggNOG" id="ENOG5031XB3">
    <property type="taxonomic scope" value="Bacteria"/>
</dbReference>
<keyword evidence="1" id="KW-0472">Membrane</keyword>
<accession>A0A2A3ZTL6</accession>
<evidence type="ECO:0000313" key="19">
    <source>
        <dbReference type="Proteomes" id="UP000297736"/>
    </source>
</evidence>
<dbReference type="EMBL" id="FXZG01000004">
    <property type="protein sequence ID" value="SMX74340.1"/>
    <property type="molecule type" value="Genomic_DNA"/>
</dbReference>
<evidence type="ECO:0000313" key="14">
    <source>
        <dbReference type="Proteomes" id="UP000217881"/>
    </source>
</evidence>
<accession>A0A1D7W5Z1</accession>
<reference evidence="10 19" key="6">
    <citation type="submission" date="2018-10" db="EMBL/GenBank/DDBJ databases">
        <title>Brevibacterium genomes from Austrain hard cheese rinds.</title>
        <authorList>
            <person name="Anast J.M."/>
            <person name="Dzieciol M."/>
            <person name="Schultz D.L."/>
            <person name="Mann E."/>
            <person name="Wagner M."/>
            <person name="Schmitz-Esser S."/>
        </authorList>
    </citation>
    <scope>NUCLEOTIDE SEQUENCE [LARGE SCALE GENOMIC DNA]</scope>
    <source>
        <strain evidence="10 19">L261</strain>
    </source>
</reference>
<sequence length="284" mass="31216">MSKPISIIVAGAIGFAAIVIILVIVFQGSARIPDMPPDRSRYPEQALTPEEITVNVTPRSDGSLQVSQRLIFDVTDEMKEPLSWYIGGEQIGWNTGVGDGPRYYVLPQVGEVSAQELSTAEDSTKENPAEVGDLTVTRENRSIDDPFSDSAVYDFTREKQAGEDSQWTPGRHVVDITYVLDDVYLNVDGHELFVLPLRFPSGSNEAPSMRTVSLEAGGPIQCLPDHTEFDPDAECTGLDKHRFTDDGTRLTWSEETSPSIEAIGFAAPENMQAEPIDAPERERS</sequence>
<dbReference type="PATRIC" id="fig|1703.10.peg.2789"/>
<reference evidence="11" key="2">
    <citation type="submission" date="2016-09" db="EMBL/GenBank/DDBJ databases">
        <title>Complete Genome Sequence of Brevibacterium linens SMQ-1335.</title>
        <authorList>
            <person name="de Melo A.G."/>
            <person name="Labrie S.J."/>
            <person name="Dumaresq J."/>
            <person name="Roberts R.J."/>
            <person name="Tremblay D.M."/>
            <person name="Moineau S."/>
        </authorList>
    </citation>
    <scope>NUCLEOTIDE SEQUENCE [LARGE SCALE GENOMIC DNA]</scope>
    <source>
        <strain evidence="11">SMQ-1335</strain>
    </source>
</reference>